<dbReference type="EMBL" id="FNXE01000001">
    <property type="protein sequence ID" value="SEH54638.1"/>
    <property type="molecule type" value="Genomic_DNA"/>
</dbReference>
<dbReference type="AlphaFoldDB" id="A0A1H6J337"/>
<proteinExistence type="predicted"/>
<dbReference type="RefSeq" id="WP_091095267.1">
    <property type="nucleotide sequence ID" value="NZ_FNXE01000001.1"/>
</dbReference>
<keyword evidence="2" id="KW-1185">Reference proteome</keyword>
<gene>
    <name evidence="1" type="ORF">SAMN02927937_00124</name>
</gene>
<accession>A0A1H6J337</accession>
<dbReference type="STRING" id="1159016.SAMN02927937_00124"/>
<evidence type="ECO:0000313" key="1">
    <source>
        <dbReference type="EMBL" id="SEH54638.1"/>
    </source>
</evidence>
<sequence length="219" mass="26316">MKHFLLVFLVVFLISCTKEKDTIAEKFSDEYTIEWVKFDYDSIKGRDKNYQLLELLIPKDKTKDTLFNQTKVYVDDKLSKKYSRYYDLEVSATEKKHVYKAKIKMYSEYSKLKTDESNERKVSIFYLNYYKDSLDFKIKDFEDTDEFEIEFENHHNDRFTGRITEGVYRDTIINNERMINARITKIAVTNKTTTSNFFIVNDSIFDQQKFSLKGMYKTE</sequence>
<protein>
    <recommendedName>
        <fullName evidence="3">Lipoprotein</fullName>
    </recommendedName>
</protein>
<dbReference type="OrthoDB" id="9912858at2"/>
<dbReference type="PROSITE" id="PS51257">
    <property type="entry name" value="PROKAR_LIPOPROTEIN"/>
    <property type="match status" value="1"/>
</dbReference>
<organism evidence="1 2">
    <name type="scientific">Paenimyroides marinum</name>
    <dbReference type="NCBI Taxonomy" id="1159016"/>
    <lineage>
        <taxon>Bacteria</taxon>
        <taxon>Pseudomonadati</taxon>
        <taxon>Bacteroidota</taxon>
        <taxon>Flavobacteriia</taxon>
        <taxon>Flavobacteriales</taxon>
        <taxon>Flavobacteriaceae</taxon>
        <taxon>Paenimyroides</taxon>
    </lineage>
</organism>
<evidence type="ECO:0000313" key="2">
    <source>
        <dbReference type="Proteomes" id="UP000199634"/>
    </source>
</evidence>
<dbReference type="Proteomes" id="UP000199634">
    <property type="component" value="Unassembled WGS sequence"/>
</dbReference>
<reference evidence="2" key="1">
    <citation type="submission" date="2016-10" db="EMBL/GenBank/DDBJ databases">
        <authorList>
            <person name="Varghese N."/>
            <person name="Submissions S."/>
        </authorList>
    </citation>
    <scope>NUCLEOTIDE SEQUENCE [LARGE SCALE GENOMIC DNA]</scope>
    <source>
        <strain evidence="2">CGMCC 1.10825</strain>
    </source>
</reference>
<name>A0A1H6J337_9FLAO</name>
<evidence type="ECO:0008006" key="3">
    <source>
        <dbReference type="Google" id="ProtNLM"/>
    </source>
</evidence>